<sequence length="340" mass="38350">MASALLSPFSIKNVIFKNRVVMSPMCMYSSHNEDGKVQDFHLTHYTSRAVGQVGLIILEATAVVPEGRISNFDLGIWDDDHIEGLKKIVDSCHQYGAKVGIQLAHAGRKALVDGDIFGPSAIAYSDKMRTPKEMTIQDIEHTVNAFQNAARRAKEAGFDVIEIHAAHGYLLHEFLSPITNKRTDLYGETAENRYRLLKQVIDAIRKEWQGLLFVRISATDYHPDGLTVEDYLYFAEEMKKQEVDLIDCSTGGLISTRGLDVYPGYQVQYAEKIKRSVQIYTGAVGLITSPLHAEEIIKNGRADLVFLGRELLRNPYWVFEASKQLQVKIEGPKQYELGWR</sequence>
<evidence type="ECO:0000256" key="3">
    <source>
        <dbReference type="ARBA" id="ARBA00022643"/>
    </source>
</evidence>
<dbReference type="AlphaFoldDB" id="A0A8J8KAU4"/>
<dbReference type="Pfam" id="PF00724">
    <property type="entry name" value="Oxidored_FMN"/>
    <property type="match status" value="1"/>
</dbReference>
<evidence type="ECO:0000313" key="8">
    <source>
        <dbReference type="Proteomes" id="UP000625804"/>
    </source>
</evidence>
<dbReference type="RefSeq" id="WP_173729606.1">
    <property type="nucleotide sequence ID" value="NZ_JABTTE010000001.1"/>
</dbReference>
<dbReference type="InterPro" id="IPR044152">
    <property type="entry name" value="YqjM-like"/>
</dbReference>
<evidence type="ECO:0000256" key="4">
    <source>
        <dbReference type="ARBA" id="ARBA00022857"/>
    </source>
</evidence>
<keyword evidence="2" id="KW-0285">Flavoprotein</keyword>
<comment type="cofactor">
    <cofactor evidence="1">
        <name>FMN</name>
        <dbReference type="ChEBI" id="CHEBI:58210"/>
    </cofactor>
</comment>
<dbReference type="GO" id="GO:0010181">
    <property type="term" value="F:FMN binding"/>
    <property type="evidence" value="ECO:0007669"/>
    <property type="project" value="InterPro"/>
</dbReference>
<dbReference type="InterPro" id="IPR013785">
    <property type="entry name" value="Aldolase_TIM"/>
</dbReference>
<dbReference type="EMBL" id="JABTTE010000001">
    <property type="protein sequence ID" value="NSL50423.1"/>
    <property type="molecule type" value="Genomic_DNA"/>
</dbReference>
<name>A0A8J8KAU4_9BACI</name>
<proteinExistence type="predicted"/>
<evidence type="ECO:0000256" key="2">
    <source>
        <dbReference type="ARBA" id="ARBA00022630"/>
    </source>
</evidence>
<dbReference type="Proteomes" id="UP000625804">
    <property type="component" value="Unassembled WGS sequence"/>
</dbReference>
<dbReference type="CDD" id="cd02932">
    <property type="entry name" value="OYE_YqiM_FMN"/>
    <property type="match status" value="1"/>
</dbReference>
<dbReference type="PANTHER" id="PTHR43303">
    <property type="entry name" value="NADPH DEHYDROGENASE C23G7.10C-RELATED"/>
    <property type="match status" value="1"/>
</dbReference>
<gene>
    <name evidence="7" type="primary">namA</name>
    <name evidence="7" type="ORF">HR057_01450</name>
</gene>
<dbReference type="PANTHER" id="PTHR43303:SF4">
    <property type="entry name" value="NADPH DEHYDROGENASE C23G7.10C-RELATED"/>
    <property type="match status" value="1"/>
</dbReference>
<dbReference type="Gene3D" id="3.20.20.70">
    <property type="entry name" value="Aldolase class I"/>
    <property type="match status" value="1"/>
</dbReference>
<dbReference type="InterPro" id="IPR001155">
    <property type="entry name" value="OxRdtase_FMN_N"/>
</dbReference>
<keyword evidence="5 7" id="KW-0560">Oxidoreductase</keyword>
<accession>A0A8J8KAU4</accession>
<protein>
    <submittedName>
        <fullName evidence="7">NADPH dehydrogenase NamA</fullName>
        <ecNumber evidence="7">1.6.99.1</ecNumber>
    </submittedName>
</protein>
<keyword evidence="3" id="KW-0288">FMN</keyword>
<dbReference type="GO" id="GO:0003959">
    <property type="term" value="F:NADPH dehydrogenase activity"/>
    <property type="evidence" value="ECO:0007669"/>
    <property type="project" value="UniProtKB-EC"/>
</dbReference>
<comment type="caution">
    <text evidence="7">The sequence shown here is derived from an EMBL/GenBank/DDBJ whole genome shotgun (WGS) entry which is preliminary data.</text>
</comment>
<evidence type="ECO:0000313" key="7">
    <source>
        <dbReference type="EMBL" id="NSL50423.1"/>
    </source>
</evidence>
<keyword evidence="8" id="KW-1185">Reference proteome</keyword>
<feature type="domain" description="NADH:flavin oxidoreductase/NADH oxidase N-terminal" evidence="6">
    <location>
        <begin position="5"/>
        <end position="326"/>
    </location>
</feature>
<keyword evidence="4" id="KW-0521">NADP</keyword>
<reference evidence="7" key="1">
    <citation type="submission" date="2020-06" db="EMBL/GenBank/DDBJ databases">
        <title>A novel thermopfilic bacterium from Erzurum, Turkey.</title>
        <authorList>
            <person name="Adiguzel A."/>
            <person name="Ay H."/>
            <person name="Baltaci M.O."/>
        </authorList>
    </citation>
    <scope>NUCLEOTIDE SEQUENCE</scope>
    <source>
        <strain evidence="7">P2</strain>
    </source>
</reference>
<evidence type="ECO:0000256" key="5">
    <source>
        <dbReference type="ARBA" id="ARBA00023002"/>
    </source>
</evidence>
<dbReference type="EC" id="1.6.99.1" evidence="7"/>
<organism evidence="7 8">
    <name type="scientific">Calidifontibacillus erzurumensis</name>
    <dbReference type="NCBI Taxonomy" id="2741433"/>
    <lineage>
        <taxon>Bacteria</taxon>
        <taxon>Bacillati</taxon>
        <taxon>Bacillota</taxon>
        <taxon>Bacilli</taxon>
        <taxon>Bacillales</taxon>
        <taxon>Bacillaceae</taxon>
        <taxon>Calidifontibacillus/Schinkia group</taxon>
        <taxon>Calidifontibacillus</taxon>
    </lineage>
</organism>
<evidence type="ECO:0000259" key="6">
    <source>
        <dbReference type="Pfam" id="PF00724"/>
    </source>
</evidence>
<dbReference type="SUPFAM" id="SSF51395">
    <property type="entry name" value="FMN-linked oxidoreductases"/>
    <property type="match status" value="1"/>
</dbReference>
<dbReference type="GO" id="GO:0050661">
    <property type="term" value="F:NADP binding"/>
    <property type="evidence" value="ECO:0007669"/>
    <property type="project" value="InterPro"/>
</dbReference>
<dbReference type="NCBIfam" id="NF010047">
    <property type="entry name" value="PRK13523.1"/>
    <property type="match status" value="1"/>
</dbReference>
<evidence type="ECO:0000256" key="1">
    <source>
        <dbReference type="ARBA" id="ARBA00001917"/>
    </source>
</evidence>